<dbReference type="InterPro" id="IPR010982">
    <property type="entry name" value="Lambda_DNA-bd_dom_sf"/>
</dbReference>
<evidence type="ECO:0000256" key="6">
    <source>
        <dbReference type="SAM" id="MobiDB-lite"/>
    </source>
</evidence>
<dbReference type="InterPro" id="IPR050808">
    <property type="entry name" value="Phage_Integrase"/>
</dbReference>
<dbReference type="InterPro" id="IPR011010">
    <property type="entry name" value="DNA_brk_join_enz"/>
</dbReference>
<dbReference type="GO" id="GO:0003677">
    <property type="term" value="F:DNA binding"/>
    <property type="evidence" value="ECO:0007669"/>
    <property type="project" value="UniProtKB-UniRule"/>
</dbReference>
<dbReference type="PROSITE" id="PS51900">
    <property type="entry name" value="CB"/>
    <property type="match status" value="1"/>
</dbReference>
<evidence type="ECO:0000256" key="2">
    <source>
        <dbReference type="ARBA" id="ARBA00022908"/>
    </source>
</evidence>
<dbReference type="PANTHER" id="PTHR30629">
    <property type="entry name" value="PROPHAGE INTEGRASE"/>
    <property type="match status" value="1"/>
</dbReference>
<keyword evidence="2" id="KW-0229">DNA integration</keyword>
<feature type="domain" description="Core-binding (CB)" evidence="8">
    <location>
        <begin position="175"/>
        <end position="266"/>
    </location>
</feature>
<accession>A0A7X6HX46</accession>
<evidence type="ECO:0000256" key="5">
    <source>
        <dbReference type="PROSITE-ProRule" id="PRU01248"/>
    </source>
</evidence>
<organism evidence="9 10">
    <name type="scientific">Streptomyces lonarensis</name>
    <dbReference type="NCBI Taxonomy" id="700599"/>
    <lineage>
        <taxon>Bacteria</taxon>
        <taxon>Bacillati</taxon>
        <taxon>Actinomycetota</taxon>
        <taxon>Actinomycetes</taxon>
        <taxon>Kitasatosporales</taxon>
        <taxon>Streptomycetaceae</taxon>
        <taxon>Streptomyces</taxon>
    </lineage>
</organism>
<feature type="region of interest" description="Disordered" evidence="6">
    <location>
        <begin position="271"/>
        <end position="296"/>
    </location>
</feature>
<dbReference type="InterPro" id="IPR010998">
    <property type="entry name" value="Integrase_recombinase_N"/>
</dbReference>
<dbReference type="GO" id="GO:0006310">
    <property type="term" value="P:DNA recombination"/>
    <property type="evidence" value="ECO:0007669"/>
    <property type="project" value="UniProtKB-KW"/>
</dbReference>
<keyword evidence="4" id="KW-0233">DNA recombination</keyword>
<dbReference type="SMART" id="SM00354">
    <property type="entry name" value="HTH_LACI"/>
    <property type="match status" value="1"/>
</dbReference>
<dbReference type="Gene3D" id="1.10.443.10">
    <property type="entry name" value="Intergrase catalytic core"/>
    <property type="match status" value="1"/>
</dbReference>
<evidence type="ECO:0000259" key="7">
    <source>
        <dbReference type="PROSITE" id="PS50932"/>
    </source>
</evidence>
<evidence type="ECO:0000256" key="1">
    <source>
        <dbReference type="ARBA" id="ARBA00008857"/>
    </source>
</evidence>
<dbReference type="EMBL" id="JAAVJD010000004">
    <property type="protein sequence ID" value="NJQ04231.1"/>
    <property type="molecule type" value="Genomic_DNA"/>
</dbReference>
<keyword evidence="10" id="KW-1185">Reference proteome</keyword>
<protein>
    <submittedName>
        <fullName evidence="9">LacI family DNA-binding transcriptional regulator</fullName>
    </submittedName>
</protein>
<keyword evidence="3 5" id="KW-0238">DNA-binding</keyword>
<dbReference type="GO" id="GO:0015074">
    <property type="term" value="P:DNA integration"/>
    <property type="evidence" value="ECO:0007669"/>
    <property type="project" value="UniProtKB-KW"/>
</dbReference>
<dbReference type="Gene3D" id="1.10.150.130">
    <property type="match status" value="1"/>
</dbReference>
<evidence type="ECO:0000256" key="4">
    <source>
        <dbReference type="ARBA" id="ARBA00023172"/>
    </source>
</evidence>
<feature type="compositionally biased region" description="Basic residues" evidence="6">
    <location>
        <begin position="277"/>
        <end position="287"/>
    </location>
</feature>
<sequence length="620" mass="67256">MRLWLHVWTSRGGHTHLGEGGTRVRHKGSAGGRVAARSAVLARPGRGCRAGECAVHLPRAEGHHRGGAAGAGGGSCVRPGPAARLSEPDQVAPPTGPVGGATHVRGGPVASAEKRTDRIGRTYYRARYIRPDGKKATVKGSDGKAIEYPTKLTAKKAARAAQDAADAAAKRGRWVAPEEGLVTLSEYLHGPAGEGGWLSRHELAASTEQNYRNHLRHAEQRFGDTVLGDIRPEQITAWEKQKKSAGSPVSAATYRRMLHLVLEDAVEDGILQSNPAKQRRGRGKRAGRSSSRGPEKAVTDSLGILLLAERAALLSGRDDEFTAVILTGYTGMRWGEVVGLTPKYARAGEVRVEQQLYELEDGTWEQCPPKDDSYRTLDAPPWLTRLLAEQVARSRRQPCQCHGERWVFRGGAGAGSGAGPTMKEVAAVAGVSVQTVSNARRRPEKVRAETLARVEKATAELDAAGRGAGPEGSTDHWRRSGFATWVFTPAATGWYPPKAPQPRRPVPVDARLYPGLPVHGRGAEGRATASWLPVQERLTRHGLRHAHRTLMEQLGVRKVLVDQRMGHADSSVSAQYAHVTDDMREFLLRVLTEQWEESLAARRAMHPRSPVSTLDRLLGQ</sequence>
<dbReference type="Gene3D" id="1.10.260.40">
    <property type="entry name" value="lambda repressor-like DNA-binding domains"/>
    <property type="match status" value="1"/>
</dbReference>
<comment type="caution">
    <text evidence="9">The sequence shown here is derived from an EMBL/GenBank/DDBJ whole genome shotgun (WGS) entry which is preliminary data.</text>
</comment>
<dbReference type="Pfam" id="PF00356">
    <property type="entry name" value="LacI"/>
    <property type="match status" value="1"/>
</dbReference>
<dbReference type="CDD" id="cd01392">
    <property type="entry name" value="HTH_LacI"/>
    <property type="match status" value="1"/>
</dbReference>
<dbReference type="Proteomes" id="UP000578686">
    <property type="component" value="Unassembled WGS sequence"/>
</dbReference>
<evidence type="ECO:0000259" key="8">
    <source>
        <dbReference type="PROSITE" id="PS51900"/>
    </source>
</evidence>
<evidence type="ECO:0000256" key="3">
    <source>
        <dbReference type="ARBA" id="ARBA00023125"/>
    </source>
</evidence>
<gene>
    <name evidence="9" type="ORF">HCN56_01235</name>
</gene>
<feature type="domain" description="HTH lacI-type" evidence="7">
    <location>
        <begin position="420"/>
        <end position="462"/>
    </location>
</feature>
<dbReference type="GO" id="GO:0006355">
    <property type="term" value="P:regulation of DNA-templated transcription"/>
    <property type="evidence" value="ECO:0007669"/>
    <property type="project" value="InterPro"/>
</dbReference>
<dbReference type="InterPro" id="IPR044068">
    <property type="entry name" value="CB"/>
</dbReference>
<dbReference type="AlphaFoldDB" id="A0A7X6HX46"/>
<feature type="region of interest" description="Disordered" evidence="6">
    <location>
        <begin position="63"/>
        <end position="117"/>
    </location>
</feature>
<evidence type="ECO:0000313" key="10">
    <source>
        <dbReference type="Proteomes" id="UP000578686"/>
    </source>
</evidence>
<comment type="similarity">
    <text evidence="1">Belongs to the 'phage' integrase family.</text>
</comment>
<dbReference type="SUPFAM" id="SSF47413">
    <property type="entry name" value="lambda repressor-like DNA-binding domains"/>
    <property type="match status" value="1"/>
</dbReference>
<dbReference type="PANTHER" id="PTHR30629:SF2">
    <property type="entry name" value="PROPHAGE INTEGRASE INTS-RELATED"/>
    <property type="match status" value="1"/>
</dbReference>
<proteinExistence type="inferred from homology"/>
<reference evidence="9 10" key="1">
    <citation type="submission" date="2020-03" db="EMBL/GenBank/DDBJ databases">
        <title>Draft genome of Streptomyces sp. ventii, isolated from the Axial Seamount in the Pacific Ocean, and resequencing of the two type strains Streptomyces lonarensis strain NCL 716 and Streptomyces bohaiensis strain 11A07.</title>
        <authorList>
            <person name="Loughran R.M."/>
            <person name="Pfannmuller K.M."/>
            <person name="Wasson B.J."/>
            <person name="Deadmond M.C."/>
            <person name="Paddock B.E."/>
            <person name="Koyack M.J."/>
            <person name="Gallegos D.A."/>
            <person name="Mitchell E.A."/>
            <person name="Ushijima B."/>
            <person name="Saw J.H."/>
            <person name="Mcphail K.L."/>
            <person name="Videau P."/>
        </authorList>
    </citation>
    <scope>NUCLEOTIDE SEQUENCE [LARGE SCALE GENOMIC DNA]</scope>
    <source>
        <strain evidence="9 10">NCL716</strain>
    </source>
</reference>
<dbReference type="InterPro" id="IPR000843">
    <property type="entry name" value="HTH_LacI"/>
</dbReference>
<name>A0A7X6HX46_9ACTN</name>
<evidence type="ECO:0000313" key="9">
    <source>
        <dbReference type="EMBL" id="NJQ04231.1"/>
    </source>
</evidence>
<dbReference type="SUPFAM" id="SSF56349">
    <property type="entry name" value="DNA breaking-rejoining enzymes"/>
    <property type="match status" value="2"/>
</dbReference>
<dbReference type="PROSITE" id="PS50932">
    <property type="entry name" value="HTH_LACI_2"/>
    <property type="match status" value="1"/>
</dbReference>
<dbReference type="InterPro" id="IPR013762">
    <property type="entry name" value="Integrase-like_cat_sf"/>
</dbReference>